<dbReference type="GO" id="GO:0008270">
    <property type="term" value="F:zinc ion binding"/>
    <property type="evidence" value="ECO:0007669"/>
    <property type="project" value="UniProtKB-KW"/>
</dbReference>
<dbReference type="STRING" id="988480.A0A075AWG2"/>
<feature type="region of interest" description="Disordered" evidence="2">
    <location>
        <begin position="134"/>
        <end position="208"/>
    </location>
</feature>
<evidence type="ECO:0000256" key="1">
    <source>
        <dbReference type="PROSITE-ProRule" id="PRU00042"/>
    </source>
</evidence>
<dbReference type="OMA" id="ANDNQMD"/>
<protein>
    <submittedName>
        <fullName evidence="4">Zinc finger, C2H2 domain-containing protein</fullName>
    </submittedName>
</protein>
<organism evidence="4 5">
    <name type="scientific">Rozella allomycis (strain CSF55)</name>
    <dbReference type="NCBI Taxonomy" id="988480"/>
    <lineage>
        <taxon>Eukaryota</taxon>
        <taxon>Fungi</taxon>
        <taxon>Fungi incertae sedis</taxon>
        <taxon>Cryptomycota</taxon>
        <taxon>Cryptomycota incertae sedis</taxon>
        <taxon>Rozella</taxon>
    </lineage>
</organism>
<name>A0A075AWG2_ROZAC</name>
<keyword evidence="1" id="KW-0479">Metal-binding</keyword>
<dbReference type="Proteomes" id="UP000030755">
    <property type="component" value="Unassembled WGS sequence"/>
</dbReference>
<dbReference type="PROSITE" id="PS00028">
    <property type="entry name" value="ZINC_FINGER_C2H2_1"/>
    <property type="match status" value="1"/>
</dbReference>
<sequence length="273" mass="31196">MEETKGILKEMGFDDFLIDKAIESNGPSVSIEAAVQWIEVNQEKLAEGDTNEQKDSIDDSQAKSIRCDECGKHFKNQDHAEFHAAKSGHSNFSMSTDEVKPMSEEEKSEKLKELQEKLALKREKQRLLDLEAKKQNEQIRRKAGKEMTEFKEKQALKDMEKLAEEKKKEKNEDKLQRERIKAQIEADRLERKRKPTESSSSKSKVDLSGFASSKTLSDTVRIQVRFMDGVAPLTISLNKNSLLQEIFEAVQVHRTKNGKLPNVDYKLSTALPK</sequence>
<dbReference type="InterPro" id="IPR013087">
    <property type="entry name" value="Znf_C2H2_type"/>
</dbReference>
<dbReference type="HOGENOM" id="CLU_047594_1_0_1"/>
<dbReference type="GO" id="GO:1903094">
    <property type="term" value="P:negative regulation of protein K48-linked deubiquitination"/>
    <property type="evidence" value="ECO:0007669"/>
    <property type="project" value="TreeGrafter"/>
</dbReference>
<dbReference type="GO" id="GO:0005634">
    <property type="term" value="C:nucleus"/>
    <property type="evidence" value="ECO:0007669"/>
    <property type="project" value="TreeGrafter"/>
</dbReference>
<evidence type="ECO:0000313" key="5">
    <source>
        <dbReference type="Proteomes" id="UP000030755"/>
    </source>
</evidence>
<dbReference type="InterPro" id="IPR057766">
    <property type="entry name" value="Znf-C2H2_OTU1-like_C"/>
</dbReference>
<gene>
    <name evidence="4" type="ORF">O9G_005397</name>
</gene>
<dbReference type="GO" id="GO:0031397">
    <property type="term" value="P:negative regulation of protein ubiquitination"/>
    <property type="evidence" value="ECO:0007669"/>
    <property type="project" value="TreeGrafter"/>
</dbReference>
<evidence type="ECO:0000259" key="3">
    <source>
        <dbReference type="PROSITE" id="PS50157"/>
    </source>
</evidence>
<dbReference type="EMBL" id="KE561081">
    <property type="protein sequence ID" value="EPZ33047.1"/>
    <property type="molecule type" value="Genomic_DNA"/>
</dbReference>
<accession>A0A075AWG2</accession>
<dbReference type="AlphaFoldDB" id="A0A075AWG2"/>
<feature type="region of interest" description="Disordered" evidence="2">
    <location>
        <begin position="84"/>
        <end position="112"/>
    </location>
</feature>
<dbReference type="PANTHER" id="PTHR46340:SF1">
    <property type="entry name" value="UBX DOMAIN-CONTAINING PROTEIN 1"/>
    <property type="match status" value="1"/>
</dbReference>
<dbReference type="PROSITE" id="PS50157">
    <property type="entry name" value="ZINC_FINGER_C2H2_2"/>
    <property type="match status" value="1"/>
</dbReference>
<keyword evidence="5" id="KW-1185">Reference proteome</keyword>
<feature type="domain" description="C2H2-type" evidence="3">
    <location>
        <begin position="65"/>
        <end position="94"/>
    </location>
</feature>
<evidence type="ECO:0000256" key="2">
    <source>
        <dbReference type="SAM" id="MobiDB-lite"/>
    </source>
</evidence>
<dbReference type="GO" id="GO:0032435">
    <property type="term" value="P:negative regulation of proteasomal ubiquitin-dependent protein catabolic process"/>
    <property type="evidence" value="ECO:0007669"/>
    <property type="project" value="TreeGrafter"/>
</dbReference>
<feature type="compositionally biased region" description="Basic and acidic residues" evidence="2">
    <location>
        <begin position="134"/>
        <end position="190"/>
    </location>
</feature>
<dbReference type="PANTHER" id="PTHR46340">
    <property type="entry name" value="UBX DOMAIN-CONTAINING PROTEIN 1"/>
    <property type="match status" value="1"/>
</dbReference>
<dbReference type="SUPFAM" id="SSF54236">
    <property type="entry name" value="Ubiquitin-like"/>
    <property type="match status" value="1"/>
</dbReference>
<dbReference type="GO" id="GO:0036435">
    <property type="term" value="F:K48-linked polyubiquitin modification-dependent protein binding"/>
    <property type="evidence" value="ECO:0007669"/>
    <property type="project" value="TreeGrafter"/>
</dbReference>
<dbReference type="InterPro" id="IPR029071">
    <property type="entry name" value="Ubiquitin-like_domsf"/>
</dbReference>
<dbReference type="GO" id="GO:0005737">
    <property type="term" value="C:cytoplasm"/>
    <property type="evidence" value="ECO:0007669"/>
    <property type="project" value="TreeGrafter"/>
</dbReference>
<keyword evidence="1" id="KW-0863">Zinc-finger</keyword>
<feature type="compositionally biased region" description="Basic and acidic residues" evidence="2">
    <location>
        <begin position="97"/>
        <end position="112"/>
    </location>
</feature>
<reference evidence="4 5" key="1">
    <citation type="journal article" date="2013" name="Curr. Biol.">
        <title>Shared signatures of parasitism and phylogenomics unite Cryptomycota and microsporidia.</title>
        <authorList>
            <person name="James T.Y."/>
            <person name="Pelin A."/>
            <person name="Bonen L."/>
            <person name="Ahrendt S."/>
            <person name="Sain D."/>
            <person name="Corradi N."/>
            <person name="Stajich J.E."/>
        </authorList>
    </citation>
    <scope>NUCLEOTIDE SEQUENCE [LARGE SCALE GENOMIC DNA]</scope>
    <source>
        <strain evidence="4 5">CSF55</strain>
    </source>
</reference>
<dbReference type="OrthoDB" id="10254930at2759"/>
<proteinExistence type="predicted"/>
<keyword evidence="1" id="KW-0862">Zinc</keyword>
<dbReference type="Pfam" id="PF24560">
    <property type="entry name" value="zf-C2H2_OTU1_C"/>
    <property type="match status" value="1"/>
</dbReference>
<evidence type="ECO:0000313" key="4">
    <source>
        <dbReference type="EMBL" id="EPZ33047.1"/>
    </source>
</evidence>